<reference evidence="2" key="1">
    <citation type="submission" date="2015-12" db="EMBL/GenBank/DDBJ databases">
        <authorList>
            <person name="Lauer A."/>
            <person name="Humrighouse B."/>
            <person name="Loparev V."/>
            <person name="Shewmaker P.L."/>
            <person name="Whitney A.M."/>
            <person name="McLaughlin R.W."/>
        </authorList>
    </citation>
    <scope>NUCLEOTIDE SEQUENCE [LARGE SCALE GENOMIC DNA]</scope>
    <source>
        <strain evidence="2">LMG 26678</strain>
    </source>
</reference>
<sequence>MCREILKGSIVVNKEIEQRIAELREKYKELPPEKKAEWERHIKKRNFLNYKKIELVKSELLRLEARRAQLELCDKEKELGLIEKKITCKKEKLLRYLGKQLNQ</sequence>
<name>A0A0U2WS03_9ENTE</name>
<dbReference type="KEGG" id="erx:ATZ35_13060"/>
<keyword evidence="2" id="KW-1185">Reference proteome</keyword>
<dbReference type="EMBL" id="CP013655">
    <property type="protein sequence ID" value="ALS38038.1"/>
    <property type="molecule type" value="Genomic_DNA"/>
</dbReference>
<evidence type="ECO:0000313" key="2">
    <source>
        <dbReference type="Proteomes" id="UP000067523"/>
    </source>
</evidence>
<proteinExistence type="predicted"/>
<accession>A0A0U2WS03</accession>
<evidence type="ECO:0000313" key="1">
    <source>
        <dbReference type="EMBL" id="ALS38038.1"/>
    </source>
</evidence>
<organism evidence="1 2">
    <name type="scientific">Enterococcus rotai</name>
    <dbReference type="NCBI Taxonomy" id="118060"/>
    <lineage>
        <taxon>Bacteria</taxon>
        <taxon>Bacillati</taxon>
        <taxon>Bacillota</taxon>
        <taxon>Bacilli</taxon>
        <taxon>Lactobacillales</taxon>
        <taxon>Enterococcaceae</taxon>
        <taxon>Enterococcus</taxon>
    </lineage>
</organism>
<dbReference type="AlphaFoldDB" id="A0A0U2WS03"/>
<protein>
    <submittedName>
        <fullName evidence="1">Uncharacterized protein</fullName>
    </submittedName>
</protein>
<gene>
    <name evidence="1" type="ORF">ATZ35_13060</name>
</gene>
<dbReference type="STRING" id="118060.ATZ35_13060"/>
<dbReference type="Proteomes" id="UP000067523">
    <property type="component" value="Chromosome"/>
</dbReference>